<evidence type="ECO:0000313" key="10">
    <source>
        <dbReference type="EMBL" id="AKQ42608.1"/>
    </source>
</evidence>
<dbReference type="InterPro" id="IPR019797">
    <property type="entry name" value="Glutamate_5-kinase_CS"/>
</dbReference>
<feature type="binding site" evidence="8">
    <location>
        <position position="149"/>
    </location>
    <ligand>
        <name>substrate</name>
    </ligand>
</feature>
<dbReference type="RefSeq" id="WP_048886147.1">
    <property type="nucleotide sequence ID" value="NZ_CP011310.1"/>
</dbReference>
<organism evidence="10 11">
    <name type="scientific">Aurantiacibacter atlanticus</name>
    <dbReference type="NCBI Taxonomy" id="1648404"/>
    <lineage>
        <taxon>Bacteria</taxon>
        <taxon>Pseudomonadati</taxon>
        <taxon>Pseudomonadota</taxon>
        <taxon>Alphaproteobacteria</taxon>
        <taxon>Sphingomonadales</taxon>
        <taxon>Erythrobacteraceae</taxon>
        <taxon>Aurantiacibacter</taxon>
    </lineage>
</organism>
<evidence type="ECO:0000256" key="5">
    <source>
        <dbReference type="ARBA" id="ARBA00022741"/>
    </source>
</evidence>
<dbReference type="InterPro" id="IPR001048">
    <property type="entry name" value="Asp/Glu/Uridylate_kinase"/>
</dbReference>
<dbReference type="InterPro" id="IPR005715">
    <property type="entry name" value="Glu_5kinase/COase_Synthase"/>
</dbReference>
<dbReference type="GO" id="GO:0004349">
    <property type="term" value="F:glutamate 5-kinase activity"/>
    <property type="evidence" value="ECO:0007669"/>
    <property type="project" value="UniProtKB-UniRule"/>
</dbReference>
<dbReference type="SUPFAM" id="SSF53633">
    <property type="entry name" value="Carbamate kinase-like"/>
    <property type="match status" value="1"/>
</dbReference>
<evidence type="ECO:0000313" key="11">
    <source>
        <dbReference type="Proteomes" id="UP000059113"/>
    </source>
</evidence>
<protein>
    <recommendedName>
        <fullName evidence="8">Glutamate 5-kinase</fullName>
        <ecNumber evidence="8">2.7.2.11</ecNumber>
    </recommendedName>
    <alternativeName>
        <fullName evidence="8">Gamma-glutamyl kinase</fullName>
        <shortName evidence="8">GK</shortName>
    </alternativeName>
</protein>
<dbReference type="InterPro" id="IPR041739">
    <property type="entry name" value="G5K_ProB"/>
</dbReference>
<dbReference type="GO" id="GO:0055129">
    <property type="term" value="P:L-proline biosynthetic process"/>
    <property type="evidence" value="ECO:0007669"/>
    <property type="project" value="UniProtKB-UniRule"/>
</dbReference>
<gene>
    <name evidence="8" type="primary">proB</name>
    <name evidence="10" type="ORF">CP97_12030</name>
</gene>
<dbReference type="AlphaFoldDB" id="A0A0H4VZJ7"/>
<dbReference type="STRING" id="1648404.CP97_12030"/>
<dbReference type="InterPro" id="IPR001057">
    <property type="entry name" value="Glu/AcGlu_kinase"/>
</dbReference>
<dbReference type="Gene3D" id="2.30.130.10">
    <property type="entry name" value="PUA domain"/>
    <property type="match status" value="1"/>
</dbReference>
<proteinExistence type="inferred from homology"/>
<evidence type="ECO:0000256" key="4">
    <source>
        <dbReference type="ARBA" id="ARBA00022679"/>
    </source>
</evidence>
<evidence type="ECO:0000256" key="3">
    <source>
        <dbReference type="ARBA" id="ARBA00022650"/>
    </source>
</evidence>
<dbReference type="CDD" id="cd04242">
    <property type="entry name" value="AAK_G5K_ProB"/>
    <property type="match status" value="1"/>
</dbReference>
<evidence type="ECO:0000256" key="1">
    <source>
        <dbReference type="ARBA" id="ARBA00022490"/>
    </source>
</evidence>
<feature type="binding site" evidence="8">
    <location>
        <position position="21"/>
    </location>
    <ligand>
        <name>ATP</name>
        <dbReference type="ChEBI" id="CHEBI:30616"/>
    </ligand>
</feature>
<reference evidence="10 11" key="1">
    <citation type="journal article" date="2015" name="Int. J. Syst. Evol. Microbiol.">
        <title>Erythrobacter atlanticus sp. nov., a bacterium from ocean sediment able to degrade polycyclic aromatic hydrocarbons.</title>
        <authorList>
            <person name="Zhuang L."/>
            <person name="Liu Y."/>
            <person name="Wang L."/>
            <person name="Wang W."/>
            <person name="Shao Z."/>
        </authorList>
    </citation>
    <scope>NUCLEOTIDE SEQUENCE [LARGE SCALE GENOMIC DNA]</scope>
    <source>
        <strain evidence="11">s21-N3</strain>
    </source>
</reference>
<comment type="subcellular location">
    <subcellularLocation>
        <location evidence="8">Cytoplasm</location>
    </subcellularLocation>
</comment>
<evidence type="ECO:0000259" key="9">
    <source>
        <dbReference type="SMART" id="SM00359"/>
    </source>
</evidence>
<dbReference type="InterPro" id="IPR015947">
    <property type="entry name" value="PUA-like_sf"/>
</dbReference>
<keyword evidence="4 8" id="KW-0808">Transferase</keyword>
<comment type="caution">
    <text evidence="8">Lacks conserved residue(s) required for the propagation of feature annotation.</text>
</comment>
<dbReference type="CDD" id="cd21157">
    <property type="entry name" value="PUA_G5K"/>
    <property type="match status" value="1"/>
</dbReference>
<dbReference type="PROSITE" id="PS00902">
    <property type="entry name" value="GLUTAMATE_5_KINASE"/>
    <property type="match status" value="1"/>
</dbReference>
<dbReference type="EC" id="2.7.2.11" evidence="8"/>
<dbReference type="UniPathway" id="UPA00098">
    <property type="reaction ID" value="UER00359"/>
</dbReference>
<sequence>MPIQKLLDFRDPDVCERLVIKIGSALLVDSSGQVEIEWLRTVVNEIWTARERGIEVVVVSSGSIAIGAKKLGFAGGGRETLAEAQASASVGQIELASVWSMLLAERKLVAAQMLLTLDDFESRRRYLNISATIGRLLKSGAVPVINENDTIATGEIRFGDNDRLAARVAQACNADGVILLTDVDGLYDRHPDHPEAERLDEVDGVTDEIHAMADTGSGSGVGSGGMTAKLLAAQIAERAGIALAIVDGRPELPLARAMASQAGTLFLPQREESGRRAWIGGRMRFNGSIGVDDGCVRALNQGKSVLAAGITQVEGDFERGDIIEVKDITGRVVAKGLVEYGVDDVEAIMGHQSDEQEQILGHAPRSAVIHRSHLVMM</sequence>
<keyword evidence="6 8" id="KW-0418">Kinase</keyword>
<comment type="catalytic activity">
    <reaction evidence="8">
        <text>L-glutamate + ATP = L-glutamyl 5-phosphate + ADP</text>
        <dbReference type="Rhea" id="RHEA:14877"/>
        <dbReference type="ChEBI" id="CHEBI:29985"/>
        <dbReference type="ChEBI" id="CHEBI:30616"/>
        <dbReference type="ChEBI" id="CHEBI:58274"/>
        <dbReference type="ChEBI" id="CHEBI:456216"/>
        <dbReference type="EC" id="2.7.2.11"/>
    </reaction>
</comment>
<dbReference type="Proteomes" id="UP000059113">
    <property type="component" value="Chromosome"/>
</dbReference>
<comment type="function">
    <text evidence="8">Catalyzes the transfer of a phosphate group to glutamate to form L-glutamate 5-phosphate.</text>
</comment>
<dbReference type="Pfam" id="PF01472">
    <property type="entry name" value="PUA"/>
    <property type="match status" value="1"/>
</dbReference>
<dbReference type="PATRIC" id="fig|1648404.4.peg.2507"/>
<dbReference type="GO" id="GO:0005524">
    <property type="term" value="F:ATP binding"/>
    <property type="evidence" value="ECO:0007669"/>
    <property type="project" value="UniProtKB-KW"/>
</dbReference>
<comment type="pathway">
    <text evidence="8">Amino-acid biosynthesis; L-proline biosynthesis; L-glutamate 5-semialdehyde from L-glutamate: step 1/2.</text>
</comment>
<dbReference type="NCBIfam" id="TIGR01027">
    <property type="entry name" value="proB"/>
    <property type="match status" value="1"/>
</dbReference>
<feature type="binding site" evidence="8">
    <location>
        <begin position="181"/>
        <end position="182"/>
    </location>
    <ligand>
        <name>ATP</name>
        <dbReference type="ChEBI" id="CHEBI:30616"/>
    </ligand>
</feature>
<keyword evidence="11" id="KW-1185">Reference proteome</keyword>
<keyword evidence="3 8" id="KW-0641">Proline biosynthesis</keyword>
<dbReference type="InterPro" id="IPR036393">
    <property type="entry name" value="AceGlu_kinase-like_sf"/>
</dbReference>
<evidence type="ECO:0000256" key="2">
    <source>
        <dbReference type="ARBA" id="ARBA00022605"/>
    </source>
</evidence>
<dbReference type="GO" id="GO:0005829">
    <property type="term" value="C:cytosol"/>
    <property type="evidence" value="ECO:0007669"/>
    <property type="project" value="TreeGrafter"/>
</dbReference>
<dbReference type="OrthoDB" id="9804434at2"/>
<dbReference type="PRINTS" id="PR00474">
    <property type="entry name" value="GLU5KINASE"/>
</dbReference>
<dbReference type="GO" id="GO:0003723">
    <property type="term" value="F:RNA binding"/>
    <property type="evidence" value="ECO:0007669"/>
    <property type="project" value="InterPro"/>
</dbReference>
<accession>A0A0H4VZJ7</accession>
<name>A0A0H4VZJ7_9SPHN</name>
<dbReference type="Gene3D" id="3.40.1160.10">
    <property type="entry name" value="Acetylglutamate kinase-like"/>
    <property type="match status" value="1"/>
</dbReference>
<evidence type="ECO:0000256" key="6">
    <source>
        <dbReference type="ARBA" id="ARBA00022777"/>
    </source>
</evidence>
<keyword evidence="5 8" id="KW-0547">Nucleotide-binding</keyword>
<dbReference type="KEGG" id="ery:CP97_12030"/>
<keyword evidence="2 8" id="KW-0028">Amino-acid biosynthesis</keyword>
<feature type="binding site" evidence="8">
    <location>
        <position position="161"/>
    </location>
    <ligand>
        <name>substrate</name>
    </ligand>
</feature>
<comment type="similarity">
    <text evidence="8">Belongs to the glutamate 5-kinase family.</text>
</comment>
<dbReference type="Pfam" id="PF00696">
    <property type="entry name" value="AA_kinase"/>
    <property type="match status" value="1"/>
</dbReference>
<dbReference type="HAMAP" id="MF_00456">
    <property type="entry name" value="ProB"/>
    <property type="match status" value="1"/>
</dbReference>
<dbReference type="InterPro" id="IPR011529">
    <property type="entry name" value="Glu_5kinase"/>
</dbReference>
<keyword evidence="1 8" id="KW-0963">Cytoplasm</keyword>
<dbReference type="SMART" id="SM00359">
    <property type="entry name" value="PUA"/>
    <property type="match status" value="1"/>
</dbReference>
<dbReference type="EMBL" id="CP011310">
    <property type="protein sequence ID" value="AKQ42608.1"/>
    <property type="molecule type" value="Genomic_DNA"/>
</dbReference>
<reference evidence="11" key="2">
    <citation type="submission" date="2015-04" db="EMBL/GenBank/DDBJ databases">
        <title>The complete genome sequence of Erythrobacter sp. s21-N3.</title>
        <authorList>
            <person name="Zhuang L."/>
            <person name="Liu Y."/>
            <person name="Shao Z."/>
        </authorList>
    </citation>
    <scope>NUCLEOTIDE SEQUENCE [LARGE SCALE GENOMIC DNA]</scope>
    <source>
        <strain evidence="11">s21-N3</strain>
    </source>
</reference>
<dbReference type="InterPro" id="IPR036974">
    <property type="entry name" value="PUA_sf"/>
</dbReference>
<feature type="binding site" evidence="8">
    <location>
        <position position="61"/>
    </location>
    <ligand>
        <name>substrate</name>
    </ligand>
</feature>
<feature type="domain" description="PUA" evidence="9">
    <location>
        <begin position="287"/>
        <end position="369"/>
    </location>
</feature>
<dbReference type="PANTHER" id="PTHR43654:SF1">
    <property type="entry name" value="ISOPENTENYL PHOSPHATE KINASE"/>
    <property type="match status" value="1"/>
</dbReference>
<dbReference type="FunFam" id="3.40.1160.10:FF:000006">
    <property type="entry name" value="Glutamate 5-kinase"/>
    <property type="match status" value="1"/>
</dbReference>
<keyword evidence="7 8" id="KW-0067">ATP-binding</keyword>
<dbReference type="PANTHER" id="PTHR43654">
    <property type="entry name" value="GLUTAMATE 5-KINASE"/>
    <property type="match status" value="1"/>
</dbReference>
<dbReference type="PIRSF" id="PIRSF000729">
    <property type="entry name" value="GK"/>
    <property type="match status" value="1"/>
</dbReference>
<dbReference type="InterPro" id="IPR002478">
    <property type="entry name" value="PUA"/>
</dbReference>
<dbReference type="PROSITE" id="PS50890">
    <property type="entry name" value="PUA"/>
    <property type="match status" value="1"/>
</dbReference>
<dbReference type="SUPFAM" id="SSF88697">
    <property type="entry name" value="PUA domain-like"/>
    <property type="match status" value="1"/>
</dbReference>
<evidence type="ECO:0000256" key="7">
    <source>
        <dbReference type="ARBA" id="ARBA00022840"/>
    </source>
</evidence>
<evidence type="ECO:0000256" key="8">
    <source>
        <dbReference type="HAMAP-Rule" id="MF_00456"/>
    </source>
</evidence>